<evidence type="ECO:0000256" key="3">
    <source>
        <dbReference type="ARBA" id="ARBA00022763"/>
    </source>
</evidence>
<evidence type="ECO:0000256" key="2">
    <source>
        <dbReference type="ARBA" id="ARBA00022759"/>
    </source>
</evidence>
<dbReference type="RefSeq" id="WP_166825830.1">
    <property type="nucleotide sequence ID" value="NZ_JAAOLX010000005.1"/>
</dbReference>
<comment type="similarity">
    <text evidence="6">Belongs to the Vsr family.</text>
</comment>
<evidence type="ECO:0000256" key="5">
    <source>
        <dbReference type="ARBA" id="ARBA00023204"/>
    </source>
</evidence>
<dbReference type="InterPro" id="IPR004603">
    <property type="entry name" value="DNA_mismatch_endonuc_vsr"/>
</dbReference>
<name>A0ABX0KX14_9NEIS</name>
<dbReference type="NCBIfam" id="TIGR00632">
    <property type="entry name" value="vsr"/>
    <property type="match status" value="1"/>
</dbReference>
<dbReference type="Gene3D" id="3.40.960.10">
    <property type="entry name" value="VSR Endonuclease"/>
    <property type="match status" value="1"/>
</dbReference>
<keyword evidence="5" id="KW-0234">DNA repair</keyword>
<dbReference type="EMBL" id="JAAOLX010000005">
    <property type="protein sequence ID" value="NHQ86659.1"/>
    <property type="molecule type" value="Genomic_DNA"/>
</dbReference>
<evidence type="ECO:0000256" key="1">
    <source>
        <dbReference type="ARBA" id="ARBA00022722"/>
    </source>
</evidence>
<organism evidence="7 8">
    <name type="scientific">Iodobacter violaceini</name>
    <dbReference type="NCBI Taxonomy" id="3044271"/>
    <lineage>
        <taxon>Bacteria</taxon>
        <taxon>Pseudomonadati</taxon>
        <taxon>Pseudomonadota</taxon>
        <taxon>Betaproteobacteria</taxon>
        <taxon>Neisseriales</taxon>
        <taxon>Chitinibacteraceae</taxon>
        <taxon>Iodobacter</taxon>
    </lineage>
</organism>
<gene>
    <name evidence="7" type="primary">vsr</name>
    <name evidence="7" type="ORF">HA050_11080</name>
</gene>
<keyword evidence="1" id="KW-0540">Nuclease</keyword>
<evidence type="ECO:0000256" key="4">
    <source>
        <dbReference type="ARBA" id="ARBA00022801"/>
    </source>
</evidence>
<dbReference type="CDD" id="cd00221">
    <property type="entry name" value="Vsr"/>
    <property type="match status" value="1"/>
</dbReference>
<proteinExistence type="inferred from homology"/>
<evidence type="ECO:0000256" key="6">
    <source>
        <dbReference type="ARBA" id="ARBA00029466"/>
    </source>
</evidence>
<keyword evidence="3" id="KW-0227">DNA damage</keyword>
<evidence type="ECO:0000313" key="8">
    <source>
        <dbReference type="Proteomes" id="UP000712570"/>
    </source>
</evidence>
<dbReference type="GO" id="GO:0004519">
    <property type="term" value="F:endonuclease activity"/>
    <property type="evidence" value="ECO:0007669"/>
    <property type="project" value="UniProtKB-KW"/>
</dbReference>
<keyword evidence="2 7" id="KW-0255">Endonuclease</keyword>
<protein>
    <submittedName>
        <fullName evidence="7">DNA mismatch endonuclease Vsr</fullName>
    </submittedName>
</protein>
<dbReference type="SUPFAM" id="SSF52980">
    <property type="entry name" value="Restriction endonuclease-like"/>
    <property type="match status" value="1"/>
</dbReference>
<keyword evidence="8" id="KW-1185">Reference proteome</keyword>
<dbReference type="InterPro" id="IPR011335">
    <property type="entry name" value="Restrct_endonuc-II-like"/>
</dbReference>
<dbReference type="Pfam" id="PF03852">
    <property type="entry name" value="Vsr"/>
    <property type="match status" value="1"/>
</dbReference>
<accession>A0ABX0KX14</accession>
<keyword evidence="4" id="KW-0378">Hydrolase</keyword>
<dbReference type="Proteomes" id="UP000712570">
    <property type="component" value="Unassembled WGS sequence"/>
</dbReference>
<sequence>MSDVHSPATRSKNMRAIRSCNTRPERLIRCSLHAAGIRYRLHRADLPGKPDLVLPKFRTVIFIHGCFWHGHSCKYFRLPQTNSEFWREKISGNCKRDQRNTEQLTALGWRVLIVWECSLRSSGPGLAEVSRRILASLEEQLVCPVAGVADFSP</sequence>
<comment type="caution">
    <text evidence="7">The sequence shown here is derived from an EMBL/GenBank/DDBJ whole genome shotgun (WGS) entry which is preliminary data.</text>
</comment>
<reference evidence="7 8" key="1">
    <citation type="submission" date="2020-03" db="EMBL/GenBank/DDBJ databases">
        <title>Draft genome sequence of environmentally isolated violet-colored cultures.</title>
        <authorList>
            <person name="Wilson H.S."/>
        </authorList>
    </citation>
    <scope>NUCLEOTIDE SEQUENCE [LARGE SCALE GENOMIC DNA]</scope>
    <source>
        <strain evidence="7 8">HSC-16F04</strain>
    </source>
</reference>
<evidence type="ECO:0000313" key="7">
    <source>
        <dbReference type="EMBL" id="NHQ86659.1"/>
    </source>
</evidence>